<reference evidence="2 3" key="3">
    <citation type="journal article" date="2013" name="Rice">
        <title>Improvement of the Oryza sativa Nipponbare reference genome using next generation sequence and optical map data.</title>
        <authorList>
            <person name="Kawahara Y."/>
            <person name="de la Bastide M."/>
            <person name="Hamilton J.P."/>
            <person name="Kanamori H."/>
            <person name="McCombie W.R."/>
            <person name="Ouyang S."/>
            <person name="Schwartz D.C."/>
            <person name="Tanaka T."/>
            <person name="Wu J."/>
            <person name="Zhou S."/>
            <person name="Childs K.L."/>
            <person name="Davidson R.M."/>
            <person name="Lin H."/>
            <person name="Quesada-Ocampo L."/>
            <person name="Vaillancourt B."/>
            <person name="Sakai H."/>
            <person name="Lee S.S."/>
            <person name="Kim J."/>
            <person name="Numa H."/>
            <person name="Itoh T."/>
            <person name="Buell C.R."/>
            <person name="Matsumoto T."/>
        </authorList>
    </citation>
    <scope>NUCLEOTIDE SEQUENCE [LARGE SCALE GENOMIC DNA]</scope>
    <source>
        <strain evidence="3">cv. Nipponbare</strain>
    </source>
</reference>
<evidence type="ECO:0000313" key="3">
    <source>
        <dbReference type="Proteomes" id="UP000059680"/>
    </source>
</evidence>
<name>A0A0P0VZV6_ORYSJ</name>
<dbReference type="EMBL" id="AP014959">
    <property type="protein sequence ID" value="BAS84914.1"/>
    <property type="molecule type" value="Genomic_DNA"/>
</dbReference>
<feature type="region of interest" description="Disordered" evidence="1">
    <location>
        <begin position="1"/>
        <end position="34"/>
    </location>
</feature>
<proteinExistence type="predicted"/>
<gene>
    <name evidence="2" type="ordered locus">Os03g0556200</name>
    <name evidence="2" type="ORF">OSNPB_030556200</name>
</gene>
<feature type="non-terminal residue" evidence="2">
    <location>
        <position position="83"/>
    </location>
</feature>
<keyword evidence="3" id="KW-1185">Reference proteome</keyword>
<dbReference type="Proteomes" id="UP000059680">
    <property type="component" value="Chromosome 3"/>
</dbReference>
<organism evidence="2 3">
    <name type="scientific">Oryza sativa subsp. japonica</name>
    <name type="common">Rice</name>
    <dbReference type="NCBI Taxonomy" id="39947"/>
    <lineage>
        <taxon>Eukaryota</taxon>
        <taxon>Viridiplantae</taxon>
        <taxon>Streptophyta</taxon>
        <taxon>Embryophyta</taxon>
        <taxon>Tracheophyta</taxon>
        <taxon>Spermatophyta</taxon>
        <taxon>Magnoliopsida</taxon>
        <taxon>Liliopsida</taxon>
        <taxon>Poales</taxon>
        <taxon>Poaceae</taxon>
        <taxon>BOP clade</taxon>
        <taxon>Oryzoideae</taxon>
        <taxon>Oryzeae</taxon>
        <taxon>Oryzinae</taxon>
        <taxon>Oryza</taxon>
        <taxon>Oryza sativa</taxon>
    </lineage>
</organism>
<sequence>SRTPTATAGVDLSSIPISRSTPLAPPHAARTLSPRLIDLRQRRRAPPSISAARTTSPRLTELLRRYSASINLQSNKGHQFPPC</sequence>
<reference evidence="3" key="1">
    <citation type="journal article" date="2005" name="Nature">
        <title>The map-based sequence of the rice genome.</title>
        <authorList>
            <consortium name="International rice genome sequencing project (IRGSP)"/>
            <person name="Matsumoto T."/>
            <person name="Wu J."/>
            <person name="Kanamori H."/>
            <person name="Katayose Y."/>
            <person name="Fujisawa M."/>
            <person name="Namiki N."/>
            <person name="Mizuno H."/>
            <person name="Yamamoto K."/>
            <person name="Antonio B.A."/>
            <person name="Baba T."/>
            <person name="Sakata K."/>
            <person name="Nagamura Y."/>
            <person name="Aoki H."/>
            <person name="Arikawa K."/>
            <person name="Arita K."/>
            <person name="Bito T."/>
            <person name="Chiden Y."/>
            <person name="Fujitsuka N."/>
            <person name="Fukunaka R."/>
            <person name="Hamada M."/>
            <person name="Harada C."/>
            <person name="Hayashi A."/>
            <person name="Hijishita S."/>
            <person name="Honda M."/>
            <person name="Hosokawa S."/>
            <person name="Ichikawa Y."/>
            <person name="Idonuma A."/>
            <person name="Iijima M."/>
            <person name="Ikeda M."/>
            <person name="Ikeno M."/>
            <person name="Ito K."/>
            <person name="Ito S."/>
            <person name="Ito T."/>
            <person name="Ito Y."/>
            <person name="Ito Y."/>
            <person name="Iwabuchi A."/>
            <person name="Kamiya K."/>
            <person name="Karasawa W."/>
            <person name="Kurita K."/>
            <person name="Katagiri S."/>
            <person name="Kikuta A."/>
            <person name="Kobayashi H."/>
            <person name="Kobayashi N."/>
            <person name="Machita K."/>
            <person name="Maehara T."/>
            <person name="Masukawa M."/>
            <person name="Mizubayashi T."/>
            <person name="Mukai Y."/>
            <person name="Nagasaki H."/>
            <person name="Nagata Y."/>
            <person name="Naito S."/>
            <person name="Nakashima M."/>
            <person name="Nakama Y."/>
            <person name="Nakamichi Y."/>
            <person name="Nakamura M."/>
            <person name="Meguro A."/>
            <person name="Negishi M."/>
            <person name="Ohta I."/>
            <person name="Ohta T."/>
            <person name="Okamoto M."/>
            <person name="Ono N."/>
            <person name="Saji S."/>
            <person name="Sakaguchi M."/>
            <person name="Sakai K."/>
            <person name="Shibata M."/>
            <person name="Shimokawa T."/>
            <person name="Song J."/>
            <person name="Takazaki Y."/>
            <person name="Terasawa K."/>
            <person name="Tsugane M."/>
            <person name="Tsuji K."/>
            <person name="Ueda S."/>
            <person name="Waki K."/>
            <person name="Yamagata H."/>
            <person name="Yamamoto M."/>
            <person name="Yamamoto S."/>
            <person name="Yamane H."/>
            <person name="Yoshiki S."/>
            <person name="Yoshihara R."/>
            <person name="Yukawa K."/>
            <person name="Zhong H."/>
            <person name="Yano M."/>
            <person name="Yuan Q."/>
            <person name="Ouyang S."/>
            <person name="Liu J."/>
            <person name="Jones K.M."/>
            <person name="Gansberger K."/>
            <person name="Moffat K."/>
            <person name="Hill J."/>
            <person name="Bera J."/>
            <person name="Fadrosh D."/>
            <person name="Jin S."/>
            <person name="Johri S."/>
            <person name="Kim M."/>
            <person name="Overton L."/>
            <person name="Reardon M."/>
            <person name="Tsitrin T."/>
            <person name="Vuong H."/>
            <person name="Weaver B."/>
            <person name="Ciecko A."/>
            <person name="Tallon L."/>
            <person name="Jackson J."/>
            <person name="Pai G."/>
            <person name="Aken S.V."/>
            <person name="Utterback T."/>
            <person name="Reidmuller S."/>
            <person name="Feldblyum T."/>
            <person name="Hsiao J."/>
            <person name="Zismann V."/>
            <person name="Iobst S."/>
            <person name="de Vazeille A.R."/>
            <person name="Buell C.R."/>
            <person name="Ying K."/>
            <person name="Li Y."/>
            <person name="Lu T."/>
            <person name="Huang Y."/>
            <person name="Zhao Q."/>
            <person name="Feng Q."/>
            <person name="Zhang L."/>
            <person name="Zhu J."/>
            <person name="Weng Q."/>
            <person name="Mu J."/>
            <person name="Lu Y."/>
            <person name="Fan D."/>
            <person name="Liu Y."/>
            <person name="Guan J."/>
            <person name="Zhang Y."/>
            <person name="Yu S."/>
            <person name="Liu X."/>
            <person name="Zhang Y."/>
            <person name="Hong G."/>
            <person name="Han B."/>
            <person name="Choisne N."/>
            <person name="Demange N."/>
            <person name="Orjeda G."/>
            <person name="Samain S."/>
            <person name="Cattolico L."/>
            <person name="Pelletier E."/>
            <person name="Couloux A."/>
            <person name="Segurens B."/>
            <person name="Wincker P."/>
            <person name="D'Hont A."/>
            <person name="Scarpelli C."/>
            <person name="Weissenbach J."/>
            <person name="Salanoubat M."/>
            <person name="Quetier F."/>
            <person name="Yu Y."/>
            <person name="Kim H.R."/>
            <person name="Rambo T."/>
            <person name="Currie J."/>
            <person name="Collura K."/>
            <person name="Luo M."/>
            <person name="Yang T."/>
            <person name="Ammiraju J.S.S."/>
            <person name="Engler F."/>
            <person name="Soderlund C."/>
            <person name="Wing R.A."/>
            <person name="Palmer L.E."/>
            <person name="de la Bastide M."/>
            <person name="Spiegel L."/>
            <person name="Nascimento L."/>
            <person name="Zutavern T."/>
            <person name="O'Shaughnessy A."/>
            <person name="Dike S."/>
            <person name="Dedhia N."/>
            <person name="Preston R."/>
            <person name="Balija V."/>
            <person name="McCombie W.R."/>
            <person name="Chow T."/>
            <person name="Chen H."/>
            <person name="Chung M."/>
            <person name="Chen C."/>
            <person name="Shaw J."/>
            <person name="Wu H."/>
            <person name="Hsiao K."/>
            <person name="Chao Y."/>
            <person name="Chu M."/>
            <person name="Cheng C."/>
            <person name="Hour A."/>
            <person name="Lee P."/>
            <person name="Lin S."/>
            <person name="Lin Y."/>
            <person name="Liou J."/>
            <person name="Liu S."/>
            <person name="Hsing Y."/>
            <person name="Raghuvanshi S."/>
            <person name="Mohanty A."/>
            <person name="Bharti A.K."/>
            <person name="Gaur A."/>
            <person name="Gupta V."/>
            <person name="Kumar D."/>
            <person name="Ravi V."/>
            <person name="Vij S."/>
            <person name="Kapur A."/>
            <person name="Khurana P."/>
            <person name="Khurana P."/>
            <person name="Khurana J.P."/>
            <person name="Tyagi A.K."/>
            <person name="Gaikwad K."/>
            <person name="Singh A."/>
            <person name="Dalal V."/>
            <person name="Srivastava S."/>
            <person name="Dixit A."/>
            <person name="Pal A.K."/>
            <person name="Ghazi I.A."/>
            <person name="Yadav M."/>
            <person name="Pandit A."/>
            <person name="Bhargava A."/>
            <person name="Sureshbabu K."/>
            <person name="Batra K."/>
            <person name="Sharma T.R."/>
            <person name="Mohapatra T."/>
            <person name="Singh N.K."/>
            <person name="Messing J."/>
            <person name="Nelson A.B."/>
            <person name="Fuks G."/>
            <person name="Kavchok S."/>
            <person name="Keizer G."/>
            <person name="Linton E."/>
            <person name="Llaca V."/>
            <person name="Song R."/>
            <person name="Tanyolac B."/>
            <person name="Young S."/>
            <person name="Ho-Il K."/>
            <person name="Hahn J.H."/>
            <person name="Sangsakoo G."/>
            <person name="Vanavichit A."/>
            <person name="de Mattos Luiz.A.T."/>
            <person name="Zimmer P.D."/>
            <person name="Malone G."/>
            <person name="Dellagostin O."/>
            <person name="de Oliveira A.C."/>
            <person name="Bevan M."/>
            <person name="Bancroft I."/>
            <person name="Minx P."/>
            <person name="Cordum H."/>
            <person name="Wilson R."/>
            <person name="Cheng Z."/>
            <person name="Jin W."/>
            <person name="Jiang J."/>
            <person name="Leong S.A."/>
            <person name="Iwama H."/>
            <person name="Gojobori T."/>
            <person name="Itoh T."/>
            <person name="Niimura Y."/>
            <person name="Fujii Y."/>
            <person name="Habara T."/>
            <person name="Sakai H."/>
            <person name="Sato Y."/>
            <person name="Wilson G."/>
            <person name="Kumar K."/>
            <person name="McCouch S."/>
            <person name="Juretic N."/>
            <person name="Hoen D."/>
            <person name="Wright S."/>
            <person name="Bruskiewich R."/>
            <person name="Bureau T."/>
            <person name="Miyao A."/>
            <person name="Hirochika H."/>
            <person name="Nishikawa T."/>
            <person name="Kadowaki K."/>
            <person name="Sugiura M."/>
            <person name="Burr B."/>
            <person name="Sasaki T."/>
        </authorList>
    </citation>
    <scope>NUCLEOTIDE SEQUENCE [LARGE SCALE GENOMIC DNA]</scope>
    <source>
        <strain evidence="3">cv. Nipponbare</strain>
    </source>
</reference>
<accession>A0A0P0VZV6</accession>
<dbReference type="SMR" id="A0A0P0VZV6"/>
<evidence type="ECO:0000256" key="1">
    <source>
        <dbReference type="SAM" id="MobiDB-lite"/>
    </source>
</evidence>
<dbReference type="InParanoid" id="A0A0P0VZV6"/>
<dbReference type="PaxDb" id="39947-A0A0P0VZV6"/>
<evidence type="ECO:0000313" key="2">
    <source>
        <dbReference type="EMBL" id="BAS84914.1"/>
    </source>
</evidence>
<reference evidence="2 3" key="2">
    <citation type="journal article" date="2013" name="Plant Cell Physiol.">
        <title>Rice Annotation Project Database (RAP-DB): an integrative and interactive database for rice genomics.</title>
        <authorList>
            <person name="Sakai H."/>
            <person name="Lee S.S."/>
            <person name="Tanaka T."/>
            <person name="Numa H."/>
            <person name="Kim J."/>
            <person name="Kawahara Y."/>
            <person name="Wakimoto H."/>
            <person name="Yang C.C."/>
            <person name="Iwamoto M."/>
            <person name="Abe T."/>
            <person name="Yamada Y."/>
            <person name="Muto A."/>
            <person name="Inokuchi H."/>
            <person name="Ikemura T."/>
            <person name="Matsumoto T."/>
            <person name="Sasaki T."/>
            <person name="Itoh T."/>
        </authorList>
    </citation>
    <scope>NUCLEOTIDE SEQUENCE [LARGE SCALE GENOMIC DNA]</scope>
    <source>
        <strain evidence="3">cv. Nipponbare</strain>
    </source>
</reference>
<dbReference type="Gramene" id="Os03t0556200-01">
    <property type="protein sequence ID" value="Os03t0556200-01"/>
    <property type="gene ID" value="Os03g0556200"/>
</dbReference>
<protein>
    <submittedName>
        <fullName evidence="2">Os03g0556200 protein</fullName>
    </submittedName>
</protein>
<dbReference type="AlphaFoldDB" id="A0A0P0VZV6"/>